<dbReference type="FunFam" id="2.130.10.10:FF:000043">
    <property type="entry name" value="pre-mRNA-processing factor 19"/>
    <property type="match status" value="1"/>
</dbReference>
<dbReference type="GO" id="GO:0005654">
    <property type="term" value="C:nucleoplasm"/>
    <property type="evidence" value="ECO:0007669"/>
    <property type="project" value="UniProtKB-SubCell"/>
</dbReference>
<evidence type="ECO:0000256" key="7">
    <source>
        <dbReference type="ARBA" id="ARBA00022574"/>
    </source>
</evidence>
<dbReference type="InterPro" id="IPR013083">
    <property type="entry name" value="Znf_RING/FYVE/PHD"/>
</dbReference>
<evidence type="ECO:0000256" key="4">
    <source>
        <dbReference type="ARBA" id="ARBA00006388"/>
    </source>
</evidence>
<evidence type="ECO:0000256" key="9">
    <source>
        <dbReference type="ARBA" id="ARBA00022679"/>
    </source>
</evidence>
<dbReference type="InterPro" id="IPR013915">
    <property type="entry name" value="Prp19_cc"/>
</dbReference>
<comment type="catalytic activity">
    <reaction evidence="1 17">
        <text>S-ubiquitinyl-[E2 ubiquitin-conjugating enzyme]-L-cysteine + [acceptor protein]-L-lysine = [E2 ubiquitin-conjugating enzyme]-L-cysteine + N(6)-ubiquitinyl-[acceptor protein]-L-lysine.</text>
        <dbReference type="EC" id="2.3.2.27"/>
    </reaction>
</comment>
<organism evidence="18 19">
    <name type="scientific">Pristionchus pacificus</name>
    <name type="common">Parasitic nematode worm</name>
    <dbReference type="NCBI Taxonomy" id="54126"/>
    <lineage>
        <taxon>Eukaryota</taxon>
        <taxon>Metazoa</taxon>
        <taxon>Ecdysozoa</taxon>
        <taxon>Nematoda</taxon>
        <taxon>Chromadorea</taxon>
        <taxon>Rhabditida</taxon>
        <taxon>Rhabditina</taxon>
        <taxon>Diplogasteromorpha</taxon>
        <taxon>Diplogasteroidea</taxon>
        <taxon>Neodiplogasteridae</taxon>
        <taxon>Pristionchus</taxon>
    </lineage>
</organism>
<evidence type="ECO:0000313" key="18">
    <source>
        <dbReference type="EnsemblMetazoa" id="PPA15362.1"/>
    </source>
</evidence>
<accession>A0A454XIM4</accession>
<keyword evidence="15 17" id="KW-0234">DNA repair</keyword>
<evidence type="ECO:0000256" key="13">
    <source>
        <dbReference type="ARBA" id="ARBA00022786"/>
    </source>
</evidence>
<keyword evidence="13 17" id="KW-0833">Ubl conjugation pathway</keyword>
<dbReference type="InterPro" id="IPR020472">
    <property type="entry name" value="WD40_PAC1"/>
</dbReference>
<dbReference type="InterPro" id="IPR055340">
    <property type="entry name" value="RING-Ubox_PRP19"/>
</dbReference>
<keyword evidence="12 17" id="KW-0227">DNA damage</keyword>
<dbReference type="InterPro" id="IPR038959">
    <property type="entry name" value="Prp19"/>
</dbReference>
<dbReference type="CDD" id="cd16656">
    <property type="entry name" value="RING-Ubox_PRP19"/>
    <property type="match status" value="1"/>
</dbReference>
<dbReference type="InterPro" id="IPR036322">
    <property type="entry name" value="WD40_repeat_dom_sf"/>
</dbReference>
<dbReference type="Proteomes" id="UP000005239">
    <property type="component" value="Unassembled WGS sequence"/>
</dbReference>
<dbReference type="Gene3D" id="2.130.10.10">
    <property type="entry name" value="YVTN repeat-like/Quinoprotein amine dehydrogenase"/>
    <property type="match status" value="1"/>
</dbReference>
<evidence type="ECO:0000256" key="14">
    <source>
        <dbReference type="ARBA" id="ARBA00023187"/>
    </source>
</evidence>
<dbReference type="OMA" id="SLDQHWA"/>
<keyword evidence="19" id="KW-1185">Reference proteome</keyword>
<keyword evidence="7" id="KW-0853">WD repeat</keyword>
<comment type="subunit">
    <text evidence="17">Homotetramer.</text>
</comment>
<keyword evidence="10 17" id="KW-0747">Spliceosome</keyword>
<evidence type="ECO:0000256" key="1">
    <source>
        <dbReference type="ARBA" id="ARBA00000900"/>
    </source>
</evidence>
<dbReference type="PANTHER" id="PTHR43995:SF1">
    <property type="entry name" value="PRE-MRNA-PROCESSING FACTOR 19"/>
    <property type="match status" value="1"/>
</dbReference>
<dbReference type="GO" id="GO:0070534">
    <property type="term" value="P:protein K63-linked ubiquitination"/>
    <property type="evidence" value="ECO:0007669"/>
    <property type="project" value="UniProtKB-UniRule"/>
</dbReference>
<dbReference type="PROSITE" id="PS00678">
    <property type="entry name" value="WD_REPEATS_1"/>
    <property type="match status" value="1"/>
</dbReference>
<dbReference type="PROSITE" id="PS50082">
    <property type="entry name" value="WD_REPEATS_2"/>
    <property type="match status" value="4"/>
</dbReference>
<dbReference type="SUPFAM" id="SSF50978">
    <property type="entry name" value="WD40 repeat-like"/>
    <property type="match status" value="1"/>
</dbReference>
<comment type="pathway">
    <text evidence="3 17">Protein modification; protein ubiquitination.</text>
</comment>
<dbReference type="GO" id="GO:0006281">
    <property type="term" value="P:DNA repair"/>
    <property type="evidence" value="ECO:0007669"/>
    <property type="project" value="UniProtKB-KW"/>
</dbReference>
<protein>
    <recommendedName>
        <fullName evidence="6 17">Pre-mRNA-processing factor 19</fullName>
        <ecNumber evidence="5 17">2.3.2.27</ecNumber>
    </recommendedName>
</protein>
<dbReference type="GO" id="GO:0071006">
    <property type="term" value="C:U2-type catalytic step 1 spliceosome"/>
    <property type="evidence" value="ECO:0000318"/>
    <property type="project" value="GO_Central"/>
</dbReference>
<comment type="similarity">
    <text evidence="4 17">Belongs to the WD repeat PRP19 family.</text>
</comment>
<dbReference type="PROSITE" id="PS50294">
    <property type="entry name" value="WD_REPEATS_REGION"/>
    <property type="match status" value="4"/>
</dbReference>
<dbReference type="SMART" id="SM00320">
    <property type="entry name" value="WD40"/>
    <property type="match status" value="6"/>
</dbReference>
<evidence type="ECO:0000256" key="12">
    <source>
        <dbReference type="ARBA" id="ARBA00022763"/>
    </source>
</evidence>
<comment type="function">
    <text evidence="17">Ubiquitin-protein ligase which is mainly involved pre-mRNA splicing and DNA repair. Required for pre-mRNA splicing as component of the spliceosome.</text>
</comment>
<dbReference type="Pfam" id="PF24814">
    <property type="entry name" value="WD40_Prp19"/>
    <property type="match status" value="1"/>
</dbReference>
<dbReference type="GO" id="GO:0005737">
    <property type="term" value="C:cytoplasm"/>
    <property type="evidence" value="ECO:0000318"/>
    <property type="project" value="GO_Central"/>
</dbReference>
<comment type="subcellular location">
    <subcellularLocation>
        <location evidence="2">Nucleus</location>
        <location evidence="2">Nucleoplasm</location>
    </subcellularLocation>
</comment>
<evidence type="ECO:0000256" key="16">
    <source>
        <dbReference type="ARBA" id="ARBA00023242"/>
    </source>
</evidence>
<dbReference type="GO" id="GO:0004842">
    <property type="term" value="F:ubiquitin-protein transferase activity"/>
    <property type="evidence" value="ECO:0000318"/>
    <property type="project" value="GO_Central"/>
</dbReference>
<gene>
    <name evidence="18" type="primary">WBGene00104916</name>
</gene>
<dbReference type="GO" id="GO:0000398">
    <property type="term" value="P:mRNA splicing, via spliceosome"/>
    <property type="evidence" value="ECO:0000318"/>
    <property type="project" value="GO_Central"/>
</dbReference>
<evidence type="ECO:0000313" key="19">
    <source>
        <dbReference type="Proteomes" id="UP000005239"/>
    </source>
</evidence>
<sequence>MTFVCAISGQAAETPVVSPSSGQIFEKRLIIKYIIENGTDPISNEKLSEDELVELKAAAPDAVPRSITATSIPSLLKMLQDEWDACMLNSFSLRQQLQLARQELSHSLYQHDAACRVIARLTKELTGAREALSTLKPHGSYAAGDTDVDMEKSVEEQGMSEAVAKKLDDKAKTLTTARKQRGKGVPEGLATVEDISAIKEVASHNAIHSTGTPGITALDVQGDLVLTGGADKTVALFNVATEHVVTSFKGHTKKINGVILHADGKTAVSCSSDSTVRVWSASEDKCRHVIDTHQASVTGISLHATGEFILSVSDDGHWAFSDINVGKTLCKVRGDESGQIGVSSAQFHPDGLIFGTGTADSVVKIWDLKQQANVANFPGHSGAVRAIAFSENGYYLASGAEDGEVKLWDLRKLKNLKTVAIRDGKFPVNDIFFDESGTYLGVAANDVSVIHVKPWTIVASFEESQSAVTGVRFGPNAMSIFSAGMDKTLRIYRK</sequence>
<dbReference type="SMART" id="SM00504">
    <property type="entry name" value="Ubox"/>
    <property type="match status" value="1"/>
</dbReference>
<reference evidence="19" key="1">
    <citation type="journal article" date="2008" name="Nat. Genet.">
        <title>The Pristionchus pacificus genome provides a unique perspective on nematode lifestyle and parasitism.</title>
        <authorList>
            <person name="Dieterich C."/>
            <person name="Clifton S.W."/>
            <person name="Schuster L.N."/>
            <person name="Chinwalla A."/>
            <person name="Delehaunty K."/>
            <person name="Dinkelacker I."/>
            <person name="Fulton L."/>
            <person name="Fulton R."/>
            <person name="Godfrey J."/>
            <person name="Minx P."/>
            <person name="Mitreva M."/>
            <person name="Roeseler W."/>
            <person name="Tian H."/>
            <person name="Witte H."/>
            <person name="Yang S.P."/>
            <person name="Wilson R.K."/>
            <person name="Sommer R.J."/>
        </authorList>
    </citation>
    <scope>NUCLEOTIDE SEQUENCE [LARGE SCALE GENOMIC DNA]</scope>
    <source>
        <strain evidence="19">PS312</strain>
    </source>
</reference>
<dbReference type="InterPro" id="IPR003613">
    <property type="entry name" value="Ubox_domain"/>
</dbReference>
<reference evidence="18" key="2">
    <citation type="submission" date="2022-06" db="UniProtKB">
        <authorList>
            <consortium name="EnsemblMetazoa"/>
        </authorList>
    </citation>
    <scope>IDENTIFICATION</scope>
    <source>
        <strain evidence="18">PS312</strain>
    </source>
</reference>
<proteinExistence type="inferred from homology"/>
<dbReference type="Gene3D" id="3.30.40.10">
    <property type="entry name" value="Zinc/RING finger domain, C3HC4 (zinc finger)"/>
    <property type="match status" value="1"/>
</dbReference>
<dbReference type="InterPro" id="IPR019775">
    <property type="entry name" value="WD40_repeat_CS"/>
</dbReference>
<evidence type="ECO:0000256" key="5">
    <source>
        <dbReference type="ARBA" id="ARBA00012483"/>
    </source>
</evidence>
<evidence type="ECO:0000256" key="11">
    <source>
        <dbReference type="ARBA" id="ARBA00022737"/>
    </source>
</evidence>
<keyword evidence="8 17" id="KW-0507">mRNA processing</keyword>
<dbReference type="PANTHER" id="PTHR43995">
    <property type="entry name" value="PRE-MRNA-PROCESSING FACTOR 19"/>
    <property type="match status" value="1"/>
</dbReference>
<dbReference type="InterPro" id="IPR015943">
    <property type="entry name" value="WD40/YVTN_repeat-like_dom_sf"/>
</dbReference>
<dbReference type="EC" id="2.3.2.27" evidence="5 17"/>
<keyword evidence="14 17" id="KW-0508">mRNA splicing</keyword>
<dbReference type="PROSITE" id="PS51698">
    <property type="entry name" value="U_BOX"/>
    <property type="match status" value="1"/>
</dbReference>
<accession>A0A8R1UC06</accession>
<evidence type="ECO:0000256" key="8">
    <source>
        <dbReference type="ARBA" id="ARBA00022664"/>
    </source>
</evidence>
<dbReference type="OrthoDB" id="687049at2759"/>
<keyword evidence="16 17" id="KW-0539">Nucleus</keyword>
<evidence type="ECO:0000256" key="3">
    <source>
        <dbReference type="ARBA" id="ARBA00004906"/>
    </source>
</evidence>
<dbReference type="AlphaFoldDB" id="A0A454XIM4"/>
<keyword evidence="11" id="KW-0677">Repeat</keyword>
<evidence type="ECO:0000256" key="10">
    <source>
        <dbReference type="ARBA" id="ARBA00022728"/>
    </source>
</evidence>
<dbReference type="GO" id="GO:0000974">
    <property type="term" value="C:Prp19 complex"/>
    <property type="evidence" value="ECO:0000318"/>
    <property type="project" value="GO_Central"/>
</dbReference>
<dbReference type="FunFam" id="3.30.40.10:FF:000027">
    <property type="entry name" value="Pre-mRNA-processing factor 19, putative"/>
    <property type="match status" value="1"/>
</dbReference>
<evidence type="ECO:0000256" key="17">
    <source>
        <dbReference type="RuleBase" id="RU367101"/>
    </source>
</evidence>
<name>A0A454XIM4_PRIPA</name>
<dbReference type="Pfam" id="PF08606">
    <property type="entry name" value="Prp19"/>
    <property type="match status" value="1"/>
</dbReference>
<dbReference type="InterPro" id="IPR001680">
    <property type="entry name" value="WD40_rpt"/>
</dbReference>
<dbReference type="CDD" id="cd00200">
    <property type="entry name" value="WD40"/>
    <property type="match status" value="1"/>
</dbReference>
<dbReference type="SUPFAM" id="SSF57850">
    <property type="entry name" value="RING/U-box"/>
    <property type="match status" value="1"/>
</dbReference>
<dbReference type="PRINTS" id="PR00320">
    <property type="entry name" value="GPROTEINBRPT"/>
</dbReference>
<evidence type="ECO:0000256" key="15">
    <source>
        <dbReference type="ARBA" id="ARBA00023204"/>
    </source>
</evidence>
<dbReference type="GO" id="GO:0061630">
    <property type="term" value="F:ubiquitin protein ligase activity"/>
    <property type="evidence" value="ECO:0007669"/>
    <property type="project" value="UniProtKB-UniRule"/>
</dbReference>
<keyword evidence="9 17" id="KW-0808">Transferase</keyword>
<evidence type="ECO:0000256" key="2">
    <source>
        <dbReference type="ARBA" id="ARBA00004642"/>
    </source>
</evidence>
<evidence type="ECO:0000256" key="6">
    <source>
        <dbReference type="ARBA" id="ARBA00015618"/>
    </source>
</evidence>
<dbReference type="EnsemblMetazoa" id="PPA15362.1">
    <property type="protein sequence ID" value="PPA15362.1"/>
    <property type="gene ID" value="WBGene00104916"/>
</dbReference>
<dbReference type="GO" id="GO:0071028">
    <property type="term" value="P:nuclear mRNA surveillance"/>
    <property type="evidence" value="ECO:0007669"/>
    <property type="project" value="EnsemblMetazoa"/>
</dbReference>